<protein>
    <recommendedName>
        <fullName evidence="4">F-box domain-containing protein</fullName>
    </recommendedName>
</protein>
<dbReference type="InterPro" id="IPR032675">
    <property type="entry name" value="LRR_dom_sf"/>
</dbReference>
<dbReference type="SUPFAM" id="SSF52047">
    <property type="entry name" value="RNI-like"/>
    <property type="match status" value="1"/>
</dbReference>
<dbReference type="STRING" id="1328759.A0A5C2SNQ5"/>
<evidence type="ECO:0000313" key="3">
    <source>
        <dbReference type="Proteomes" id="UP000313359"/>
    </source>
</evidence>
<evidence type="ECO:0000313" key="2">
    <source>
        <dbReference type="EMBL" id="RPD64924.1"/>
    </source>
</evidence>
<keyword evidence="3" id="KW-1185">Reference proteome</keyword>
<proteinExistence type="predicted"/>
<reference evidence="2" key="1">
    <citation type="journal article" date="2018" name="Genome Biol. Evol.">
        <title>Genomics and development of Lentinus tigrinus, a white-rot wood-decaying mushroom with dimorphic fruiting bodies.</title>
        <authorList>
            <person name="Wu B."/>
            <person name="Xu Z."/>
            <person name="Knudson A."/>
            <person name="Carlson A."/>
            <person name="Chen N."/>
            <person name="Kovaka S."/>
            <person name="LaButti K."/>
            <person name="Lipzen A."/>
            <person name="Pennachio C."/>
            <person name="Riley R."/>
            <person name="Schakwitz W."/>
            <person name="Umezawa K."/>
            <person name="Ohm R.A."/>
            <person name="Grigoriev I.V."/>
            <person name="Nagy L.G."/>
            <person name="Gibbons J."/>
            <person name="Hibbett D."/>
        </authorList>
    </citation>
    <scope>NUCLEOTIDE SEQUENCE [LARGE SCALE GENOMIC DNA]</scope>
    <source>
        <strain evidence="2">ALCF2SS1-6</strain>
    </source>
</reference>
<feature type="region of interest" description="Disordered" evidence="1">
    <location>
        <begin position="432"/>
        <end position="463"/>
    </location>
</feature>
<name>A0A5C2SNQ5_9APHY</name>
<dbReference type="OrthoDB" id="5345779at2759"/>
<evidence type="ECO:0000256" key="1">
    <source>
        <dbReference type="SAM" id="MobiDB-lite"/>
    </source>
</evidence>
<dbReference type="EMBL" id="ML122253">
    <property type="protein sequence ID" value="RPD64924.1"/>
    <property type="molecule type" value="Genomic_DNA"/>
</dbReference>
<evidence type="ECO:0008006" key="4">
    <source>
        <dbReference type="Google" id="ProtNLM"/>
    </source>
</evidence>
<dbReference type="Proteomes" id="UP000313359">
    <property type="component" value="Unassembled WGS sequence"/>
</dbReference>
<accession>A0A5C2SNQ5</accession>
<dbReference type="Gene3D" id="3.80.10.10">
    <property type="entry name" value="Ribonuclease Inhibitor"/>
    <property type="match status" value="1"/>
</dbReference>
<dbReference type="AlphaFoldDB" id="A0A5C2SNQ5"/>
<feature type="compositionally biased region" description="Acidic residues" evidence="1">
    <location>
        <begin position="441"/>
        <end position="452"/>
    </location>
</feature>
<gene>
    <name evidence="2" type="ORF">L227DRAFT_494838</name>
</gene>
<sequence>MVKHLPDELWLDIFEMAVEDSDFFEPVLPTTFSESTWFKNLLGVWTLRVPQETINNAQRRSMFTKKAIMNTCRTWRRLGYEFYYRSIFCSNPWNIQRLCGLMDRNSELGQRTRRLHLHPYSSTRPWPALEVIQHSLVSIIRHCPKLEIFIVNWPLSVSFSTVANTLCTSVPHSLRVLQLNIPTHALAKLIYMLQCLPNLQTAQIEFDGSPPEQMRLGAAGDLELTLSSLEKLSLRGPFQDFIDQAIAWHLPSLKLLSLDFINYREDFPDLVEFLTEHGSELTFLDLNCIPPLDVPTILDLCPMLTTFTFNPDWRIPDWENHPFLEMFIVHQPHPNITTIGLNHLMYAFGVGYAATYNQVDPFVTHSIQRMNDVNFAAINKRNFPRLQRIRVLNTTLLSDLEKNNGPSQRCYERWERWSKQCQREGVRLEDCTGATLGTLPEDPEDEEEDDDGSSLTDVPPGSQHLTTLRELLLECRKMNAQRELDVPSPALQMIYASGSRSS</sequence>
<organism evidence="2 3">
    <name type="scientific">Lentinus tigrinus ALCF2SS1-6</name>
    <dbReference type="NCBI Taxonomy" id="1328759"/>
    <lineage>
        <taxon>Eukaryota</taxon>
        <taxon>Fungi</taxon>
        <taxon>Dikarya</taxon>
        <taxon>Basidiomycota</taxon>
        <taxon>Agaricomycotina</taxon>
        <taxon>Agaricomycetes</taxon>
        <taxon>Polyporales</taxon>
        <taxon>Polyporaceae</taxon>
        <taxon>Lentinus</taxon>
    </lineage>
</organism>